<sequence length="404" mass="45851">MNDLLGVRGDDCESITSNSPIPGTPIEIESDLRHTKTPNSTHNIPNNVVKGSSPFQEKHTDSDASSKLDNSSVNEDITEYTKSLQLSQAEDCVRTINEICHRGRFIKARLSGASLDKEKKEDDACQVKTPTSSLATENDSCYNELKPDVRGRYSLCYPRDNEPQGTSSQAVAEKFNMINDFREVHFTTGMIFVRFISKKGAVEAFEKFYKELDMRVAHNKHDRRKQFETTRQWNKGSFQSKSLQQNTSEHSDKWLSQSNSLYQNTTEQWKKEYSHPATCTTEISNNMASHGNSTYLDTKHINIGMAYSHSTDQEATESSHYEQTSHGTCASWGKETEYQKWAMPGGNSHDKEATDEENEKYFCVPTFNKDNLSTDASNKSDQDSCTNEAINSSYLKQLQKIWKN</sequence>
<keyword evidence="3" id="KW-1185">Reference proteome</keyword>
<dbReference type="EMBL" id="UYJE01005816">
    <property type="protein sequence ID" value="VDI40627.1"/>
    <property type="molecule type" value="Genomic_DNA"/>
</dbReference>
<gene>
    <name evidence="2" type="ORF">MGAL_10B078359</name>
</gene>
<feature type="compositionally biased region" description="Basic and acidic residues" evidence="1">
    <location>
        <begin position="56"/>
        <end position="66"/>
    </location>
</feature>
<proteinExistence type="predicted"/>
<comment type="caution">
    <text evidence="2">The sequence shown here is derived from an EMBL/GenBank/DDBJ whole genome shotgun (WGS) entry which is preliminary data.</text>
</comment>
<organism evidence="2 3">
    <name type="scientific">Mytilus galloprovincialis</name>
    <name type="common">Mediterranean mussel</name>
    <dbReference type="NCBI Taxonomy" id="29158"/>
    <lineage>
        <taxon>Eukaryota</taxon>
        <taxon>Metazoa</taxon>
        <taxon>Spiralia</taxon>
        <taxon>Lophotrochozoa</taxon>
        <taxon>Mollusca</taxon>
        <taxon>Bivalvia</taxon>
        <taxon>Autobranchia</taxon>
        <taxon>Pteriomorphia</taxon>
        <taxon>Mytilida</taxon>
        <taxon>Mytiloidea</taxon>
        <taxon>Mytilidae</taxon>
        <taxon>Mytilinae</taxon>
        <taxon>Mytilus</taxon>
    </lineage>
</organism>
<evidence type="ECO:0000256" key="1">
    <source>
        <dbReference type="SAM" id="MobiDB-lite"/>
    </source>
</evidence>
<dbReference type="OrthoDB" id="10353714at2759"/>
<name>A0A8B6EVE7_MYTGA</name>
<accession>A0A8B6EVE7</accession>
<feature type="compositionally biased region" description="Polar residues" evidence="1">
    <location>
        <begin position="37"/>
        <end position="55"/>
    </location>
</feature>
<feature type="region of interest" description="Disordered" evidence="1">
    <location>
        <begin position="1"/>
        <end position="73"/>
    </location>
</feature>
<dbReference type="Proteomes" id="UP000596742">
    <property type="component" value="Unassembled WGS sequence"/>
</dbReference>
<dbReference type="AlphaFoldDB" id="A0A8B6EVE7"/>
<evidence type="ECO:0000313" key="3">
    <source>
        <dbReference type="Proteomes" id="UP000596742"/>
    </source>
</evidence>
<feature type="region of interest" description="Disordered" evidence="1">
    <location>
        <begin position="221"/>
        <end position="255"/>
    </location>
</feature>
<evidence type="ECO:0000313" key="2">
    <source>
        <dbReference type="EMBL" id="VDI40627.1"/>
    </source>
</evidence>
<protein>
    <submittedName>
        <fullName evidence="2">Uncharacterized protein</fullName>
    </submittedName>
</protein>
<reference evidence="2" key="1">
    <citation type="submission" date="2018-11" db="EMBL/GenBank/DDBJ databases">
        <authorList>
            <person name="Alioto T."/>
            <person name="Alioto T."/>
        </authorList>
    </citation>
    <scope>NUCLEOTIDE SEQUENCE</scope>
</reference>
<feature type="compositionally biased region" description="Polar residues" evidence="1">
    <location>
        <begin position="229"/>
        <end position="255"/>
    </location>
</feature>